<dbReference type="SMART" id="SM00280">
    <property type="entry name" value="KAZAL"/>
    <property type="match status" value="3"/>
</dbReference>
<dbReference type="PANTHER" id="PTHR21131:SF0">
    <property type="entry name" value="GEO10195P1-RELATED"/>
    <property type="match status" value="1"/>
</dbReference>
<comment type="caution">
    <text evidence="3">The sequence shown here is derived from an EMBL/GenBank/DDBJ whole genome shotgun (WGS) entry which is preliminary data.</text>
</comment>
<keyword evidence="4" id="KW-1185">Reference proteome</keyword>
<dbReference type="InterPro" id="IPR053265">
    <property type="entry name" value="Serpin"/>
</dbReference>
<keyword evidence="1" id="KW-0732">Signal</keyword>
<accession>A0ABP1RAX8</accession>
<dbReference type="Gene3D" id="3.30.60.30">
    <property type="match status" value="3"/>
</dbReference>
<gene>
    <name evidence="3" type="ORF">ODALV1_LOCUS20692</name>
</gene>
<organism evidence="3 4">
    <name type="scientific">Orchesella dallaii</name>
    <dbReference type="NCBI Taxonomy" id="48710"/>
    <lineage>
        <taxon>Eukaryota</taxon>
        <taxon>Metazoa</taxon>
        <taxon>Ecdysozoa</taxon>
        <taxon>Arthropoda</taxon>
        <taxon>Hexapoda</taxon>
        <taxon>Collembola</taxon>
        <taxon>Entomobryomorpha</taxon>
        <taxon>Entomobryoidea</taxon>
        <taxon>Orchesellidae</taxon>
        <taxon>Orchesellinae</taxon>
        <taxon>Orchesella</taxon>
    </lineage>
</organism>
<dbReference type="CDD" id="cd00104">
    <property type="entry name" value="KAZAL_FS"/>
    <property type="match status" value="2"/>
</dbReference>
<dbReference type="Proteomes" id="UP001642540">
    <property type="component" value="Unassembled WGS sequence"/>
</dbReference>
<dbReference type="Pfam" id="PF00050">
    <property type="entry name" value="Kazal_1"/>
    <property type="match status" value="3"/>
</dbReference>
<evidence type="ECO:0000259" key="2">
    <source>
        <dbReference type="PROSITE" id="PS51465"/>
    </source>
</evidence>
<evidence type="ECO:0000256" key="1">
    <source>
        <dbReference type="SAM" id="SignalP"/>
    </source>
</evidence>
<name>A0ABP1RAX8_9HEXA</name>
<reference evidence="3 4" key="1">
    <citation type="submission" date="2024-08" db="EMBL/GenBank/DDBJ databases">
        <authorList>
            <person name="Cucini C."/>
            <person name="Frati F."/>
        </authorList>
    </citation>
    <scope>NUCLEOTIDE SEQUENCE [LARGE SCALE GENOMIC DNA]</scope>
</reference>
<proteinExistence type="predicted"/>
<protein>
    <recommendedName>
        <fullName evidence="2">Kazal-like domain-containing protein</fullName>
    </recommendedName>
</protein>
<evidence type="ECO:0000313" key="4">
    <source>
        <dbReference type="Proteomes" id="UP001642540"/>
    </source>
</evidence>
<dbReference type="EMBL" id="CAXLJM020000068">
    <property type="protein sequence ID" value="CAL8124618.1"/>
    <property type="molecule type" value="Genomic_DNA"/>
</dbReference>
<evidence type="ECO:0000313" key="3">
    <source>
        <dbReference type="EMBL" id="CAL8124618.1"/>
    </source>
</evidence>
<dbReference type="PANTHER" id="PTHR21131">
    <property type="entry name" value="SERINE-TYPE ENDOPEPTIDASE INHIBITOR"/>
    <property type="match status" value="1"/>
</dbReference>
<dbReference type="InterPro" id="IPR002350">
    <property type="entry name" value="Kazal_dom"/>
</dbReference>
<dbReference type="SUPFAM" id="SSF100895">
    <property type="entry name" value="Kazal-type serine protease inhibitors"/>
    <property type="match status" value="3"/>
</dbReference>
<feature type="domain" description="Kazal-like" evidence="2">
    <location>
        <begin position="101"/>
        <end position="145"/>
    </location>
</feature>
<sequence>MKFAVIFCTIFFAASLPEYQTRKTTQFHRSRFGPGRGSSRRGCHCPRIYLPECGANGRTYWNSCLRQCHDVPFAYDGSCYPEPMSLPPPLPPPTPPPPMIIGDQSTCYCAQIYLPECGVDGKTYSNSCLRKCDDVALAHQGACGALPLPKPGTDCGICPKIYIPECGGDGVTYANSCLRECKENDLAANVTNSSRVEECIFSQNNDFFDLSKLNQELLYMTYD</sequence>
<dbReference type="PROSITE" id="PS51465">
    <property type="entry name" value="KAZAL_2"/>
    <property type="match status" value="3"/>
</dbReference>
<feature type="domain" description="Kazal-like" evidence="2">
    <location>
        <begin position="149"/>
        <end position="184"/>
    </location>
</feature>
<feature type="domain" description="Kazal-like" evidence="2">
    <location>
        <begin position="32"/>
        <end position="81"/>
    </location>
</feature>
<feature type="chain" id="PRO_5046297363" description="Kazal-like domain-containing protein" evidence="1">
    <location>
        <begin position="16"/>
        <end position="223"/>
    </location>
</feature>
<feature type="signal peptide" evidence="1">
    <location>
        <begin position="1"/>
        <end position="15"/>
    </location>
</feature>
<dbReference type="InterPro" id="IPR036058">
    <property type="entry name" value="Kazal_dom_sf"/>
</dbReference>
<dbReference type="PROSITE" id="PS00282">
    <property type="entry name" value="KAZAL_1"/>
    <property type="match status" value="1"/>
</dbReference>